<dbReference type="PANTHER" id="PTHR23151:SF90">
    <property type="entry name" value="DIHYDROLIPOYLLYSINE-RESIDUE ACETYLTRANSFERASE COMPONENT OF PYRUVATE DEHYDROGENASE COMPLEX, MITOCHONDRIAL-RELATED"/>
    <property type="match status" value="1"/>
</dbReference>
<evidence type="ECO:0000259" key="1">
    <source>
        <dbReference type="PROSITE" id="PS50968"/>
    </source>
</evidence>
<dbReference type="InterPro" id="IPR011053">
    <property type="entry name" value="Single_hybrid_motif"/>
</dbReference>
<dbReference type="GO" id="GO:0045254">
    <property type="term" value="C:pyruvate dehydrogenase complex"/>
    <property type="evidence" value="ECO:0007669"/>
    <property type="project" value="InterPro"/>
</dbReference>
<comment type="caution">
    <text evidence="2">The sequence shown here is derived from an EMBL/GenBank/DDBJ whole genome shotgun (WGS) entry which is preliminary data.</text>
</comment>
<keyword evidence="2" id="KW-0670">Pyruvate</keyword>
<dbReference type="GO" id="GO:0016746">
    <property type="term" value="F:acyltransferase activity"/>
    <property type="evidence" value="ECO:0007669"/>
    <property type="project" value="UniProtKB-KW"/>
</dbReference>
<sequence length="79" mass="8735">MSVDVVMPKLGLTMEEGSVVRWLKNEGDRVEKGEVILVVETEKVEYELESPASGMLKKIIGQVEQVYPVGEVMAVIEEG</sequence>
<dbReference type="InterPro" id="IPR000089">
    <property type="entry name" value="Biotin_lipoyl"/>
</dbReference>
<proteinExistence type="predicted"/>
<dbReference type="EMBL" id="LBXN01000107">
    <property type="protein sequence ID" value="KKR30075.1"/>
    <property type="molecule type" value="Genomic_DNA"/>
</dbReference>
<dbReference type="PANTHER" id="PTHR23151">
    <property type="entry name" value="DIHYDROLIPOAMIDE ACETYL/SUCCINYL-TRANSFERASE-RELATED"/>
    <property type="match status" value="1"/>
</dbReference>
<name>A0A0G0S5S1_9BACT</name>
<gene>
    <name evidence="2" type="ORF">UT63_C0107G0003</name>
</gene>
<dbReference type="Pfam" id="PF00364">
    <property type="entry name" value="Biotin_lipoyl"/>
    <property type="match status" value="1"/>
</dbReference>
<evidence type="ECO:0000313" key="2">
    <source>
        <dbReference type="EMBL" id="KKR30075.1"/>
    </source>
</evidence>
<dbReference type="CDD" id="cd06849">
    <property type="entry name" value="lipoyl_domain"/>
    <property type="match status" value="1"/>
</dbReference>
<organism evidence="2 3">
    <name type="scientific">Candidatus Gottesmanbacteria bacterium GW2011_GWC2_39_8</name>
    <dbReference type="NCBI Taxonomy" id="1618450"/>
    <lineage>
        <taxon>Bacteria</taxon>
        <taxon>Candidatus Gottesmaniibacteriota</taxon>
    </lineage>
</organism>
<protein>
    <submittedName>
        <fullName evidence="2">Pyruvate/2-oxoglutarate dehydrogenase complex, dihydrolipoamide acyltransferase component</fullName>
    </submittedName>
</protein>
<accession>A0A0G0S5S1</accession>
<dbReference type="AlphaFoldDB" id="A0A0G0S5S1"/>
<keyword evidence="2" id="KW-0808">Transferase</keyword>
<dbReference type="Gene3D" id="2.40.50.100">
    <property type="match status" value="1"/>
</dbReference>
<evidence type="ECO:0000313" key="3">
    <source>
        <dbReference type="Proteomes" id="UP000034539"/>
    </source>
</evidence>
<dbReference type="Proteomes" id="UP000034539">
    <property type="component" value="Unassembled WGS sequence"/>
</dbReference>
<keyword evidence="2" id="KW-0012">Acyltransferase</keyword>
<dbReference type="InterPro" id="IPR045257">
    <property type="entry name" value="E2/Pdx1"/>
</dbReference>
<dbReference type="GO" id="GO:0006086">
    <property type="term" value="P:pyruvate decarboxylation to acetyl-CoA"/>
    <property type="evidence" value="ECO:0007669"/>
    <property type="project" value="InterPro"/>
</dbReference>
<reference evidence="2 3" key="1">
    <citation type="journal article" date="2015" name="Nature">
        <title>rRNA introns, odd ribosomes, and small enigmatic genomes across a large radiation of phyla.</title>
        <authorList>
            <person name="Brown C.T."/>
            <person name="Hug L.A."/>
            <person name="Thomas B.C."/>
            <person name="Sharon I."/>
            <person name="Castelle C.J."/>
            <person name="Singh A."/>
            <person name="Wilkins M.J."/>
            <person name="Williams K.H."/>
            <person name="Banfield J.F."/>
        </authorList>
    </citation>
    <scope>NUCLEOTIDE SEQUENCE [LARGE SCALE GENOMIC DNA]</scope>
</reference>
<dbReference type="PROSITE" id="PS50968">
    <property type="entry name" value="BIOTINYL_LIPOYL"/>
    <property type="match status" value="1"/>
</dbReference>
<feature type="domain" description="Lipoyl-binding" evidence="1">
    <location>
        <begin position="2"/>
        <end position="77"/>
    </location>
</feature>
<dbReference type="SUPFAM" id="SSF51230">
    <property type="entry name" value="Single hybrid motif"/>
    <property type="match status" value="1"/>
</dbReference>